<dbReference type="EMBL" id="VUOA01000006">
    <property type="protein sequence ID" value="KAA2242343.1"/>
    <property type="molecule type" value="Genomic_DNA"/>
</dbReference>
<reference evidence="2 3" key="1">
    <citation type="submission" date="2019-09" db="EMBL/GenBank/DDBJ databases">
        <title>Salinarimonas rosea gen. nov., sp. nov., a new member of the a-2 subgroup of the Proteobacteria.</title>
        <authorList>
            <person name="Liu J."/>
        </authorList>
    </citation>
    <scope>NUCLEOTIDE SEQUENCE [LARGE SCALE GENOMIC DNA]</scope>
    <source>
        <strain evidence="2 3">BN140002</strain>
    </source>
</reference>
<sequence length="83" mass="9466">MTRREQGAIDPVARERLRQANDQILAAHSRARDFEERYEILQLHVVRRAADLAAAEARADAAELRLRESLKVLGPPLAARLRR</sequence>
<gene>
    <name evidence="2" type="ORF">F0L46_03410</name>
</gene>
<evidence type="ECO:0000256" key="1">
    <source>
        <dbReference type="SAM" id="Coils"/>
    </source>
</evidence>
<evidence type="ECO:0000313" key="2">
    <source>
        <dbReference type="EMBL" id="KAA2242343.1"/>
    </source>
</evidence>
<feature type="coiled-coil region" evidence="1">
    <location>
        <begin position="17"/>
        <end position="72"/>
    </location>
</feature>
<dbReference type="AlphaFoldDB" id="A0A5B2VRD4"/>
<protein>
    <submittedName>
        <fullName evidence="2">Uncharacterized protein</fullName>
    </submittedName>
</protein>
<reference evidence="2 3" key="2">
    <citation type="submission" date="2019-09" db="EMBL/GenBank/DDBJ databases">
        <authorList>
            <person name="Jin C."/>
        </authorList>
    </citation>
    <scope>NUCLEOTIDE SEQUENCE [LARGE SCALE GENOMIC DNA]</scope>
    <source>
        <strain evidence="2 3">BN140002</strain>
    </source>
</reference>
<accession>A0A5B2VRD4</accession>
<dbReference type="RefSeq" id="WP_149815614.1">
    <property type="nucleotide sequence ID" value="NZ_VUOA01000006.1"/>
</dbReference>
<comment type="caution">
    <text evidence="2">The sequence shown here is derived from an EMBL/GenBank/DDBJ whole genome shotgun (WGS) entry which is preliminary data.</text>
</comment>
<keyword evidence="1" id="KW-0175">Coiled coil</keyword>
<dbReference type="Proteomes" id="UP000323142">
    <property type="component" value="Unassembled WGS sequence"/>
</dbReference>
<name>A0A5B2VRD4_9HYPH</name>
<keyword evidence="3" id="KW-1185">Reference proteome</keyword>
<evidence type="ECO:0000313" key="3">
    <source>
        <dbReference type="Proteomes" id="UP000323142"/>
    </source>
</evidence>
<proteinExistence type="predicted"/>
<organism evidence="2 3">
    <name type="scientific">Salinarimonas soli</name>
    <dbReference type="NCBI Taxonomy" id="1638099"/>
    <lineage>
        <taxon>Bacteria</taxon>
        <taxon>Pseudomonadati</taxon>
        <taxon>Pseudomonadota</taxon>
        <taxon>Alphaproteobacteria</taxon>
        <taxon>Hyphomicrobiales</taxon>
        <taxon>Salinarimonadaceae</taxon>
        <taxon>Salinarimonas</taxon>
    </lineage>
</organism>